<gene>
    <name evidence="4" type="primary">LOC106459671</name>
</gene>
<dbReference type="RefSeq" id="XP_022241908.1">
    <property type="nucleotide sequence ID" value="XM_022386200.1"/>
</dbReference>
<dbReference type="SUPFAM" id="SSF54001">
    <property type="entry name" value="Cysteine proteinases"/>
    <property type="match status" value="1"/>
</dbReference>
<dbReference type="SMART" id="SM00460">
    <property type="entry name" value="TGc"/>
    <property type="match status" value="1"/>
</dbReference>
<dbReference type="InterPro" id="IPR038765">
    <property type="entry name" value="Papain-like_cys_pep_sf"/>
</dbReference>
<dbReference type="PANTHER" id="PTHR47020:SF1">
    <property type="entry name" value="HILLARIN"/>
    <property type="match status" value="1"/>
</dbReference>
<name>A0ABM1SE53_LIMPO</name>
<feature type="domain" description="Transglutaminase-like" evidence="2">
    <location>
        <begin position="373"/>
        <end position="443"/>
    </location>
</feature>
<proteinExistence type="predicted"/>
<dbReference type="PANTHER" id="PTHR47020">
    <property type="entry name" value="HILLARIN"/>
    <property type="match status" value="1"/>
</dbReference>
<accession>A0ABM1SE53</accession>
<evidence type="ECO:0000259" key="2">
    <source>
        <dbReference type="SMART" id="SM00460"/>
    </source>
</evidence>
<dbReference type="Proteomes" id="UP000694941">
    <property type="component" value="Unplaced"/>
</dbReference>
<dbReference type="Pfam" id="PF23265">
    <property type="entry name" value="Ig-like_KY"/>
    <property type="match status" value="2"/>
</dbReference>
<feature type="signal peptide" evidence="1">
    <location>
        <begin position="1"/>
        <end position="27"/>
    </location>
</feature>
<dbReference type="Gene3D" id="3.10.620.30">
    <property type="match status" value="1"/>
</dbReference>
<dbReference type="GeneID" id="106459671"/>
<evidence type="ECO:0000256" key="1">
    <source>
        <dbReference type="SAM" id="SignalP"/>
    </source>
</evidence>
<organism evidence="3 4">
    <name type="scientific">Limulus polyphemus</name>
    <name type="common">Atlantic horseshoe crab</name>
    <dbReference type="NCBI Taxonomy" id="6850"/>
    <lineage>
        <taxon>Eukaryota</taxon>
        <taxon>Metazoa</taxon>
        <taxon>Ecdysozoa</taxon>
        <taxon>Arthropoda</taxon>
        <taxon>Chelicerata</taxon>
        <taxon>Merostomata</taxon>
        <taxon>Xiphosura</taxon>
        <taxon>Limulidae</taxon>
        <taxon>Limulus</taxon>
    </lineage>
</organism>
<feature type="chain" id="PRO_5045861476" evidence="1">
    <location>
        <begin position="28"/>
        <end position="753"/>
    </location>
</feature>
<reference evidence="4" key="1">
    <citation type="submission" date="2025-08" db="UniProtKB">
        <authorList>
            <consortium name="RefSeq"/>
        </authorList>
    </citation>
    <scope>IDENTIFICATION</scope>
    <source>
        <tissue evidence="4">Muscle</tissue>
    </source>
</reference>
<evidence type="ECO:0000313" key="3">
    <source>
        <dbReference type="Proteomes" id="UP000694941"/>
    </source>
</evidence>
<evidence type="ECO:0000313" key="4">
    <source>
        <dbReference type="RefSeq" id="XP_022241908.1"/>
    </source>
</evidence>
<dbReference type="InterPro" id="IPR002931">
    <property type="entry name" value="Transglutaminase-like"/>
</dbReference>
<keyword evidence="1" id="KW-0732">Signal</keyword>
<protein>
    <submittedName>
        <fullName evidence="4">Kyphoscoliosis peptidase-like</fullName>
    </submittedName>
</protein>
<keyword evidence="3" id="KW-1185">Reference proteome</keyword>
<dbReference type="InterPro" id="IPR053041">
    <property type="entry name" value="Transglut-like_Superfamily_Mod"/>
</dbReference>
<dbReference type="Pfam" id="PF01841">
    <property type="entry name" value="Transglut_core"/>
    <property type="match status" value="1"/>
</dbReference>
<dbReference type="InterPro" id="IPR056564">
    <property type="entry name" value="Ig-like_KY"/>
</dbReference>
<sequence>MGCGSSKNFRAVSPFSKALVLLHLACAGPKSDNQGAILRKKPELVDLGIQVEHMFELVDSVTQTDIPSFPGEDLEESYFEDFQGPDILDVETQTLAGTLNEKDSVKSVKVQTNLPQGKLCHSSSQTDDKITIDIGIQVVTSKVNHSTQTVRQSSSTQTSGIISSHTSGYKSDLTVRPYKSTKVDFESQMDFVPVALAANTDCSNNVQYPKDATSPFAHIERKLGESFSATRYYRSNKVNIQGSITSSPRESEDISRHDMSVVPKCTYESTNKIETAAQTDNDPITDEAPEYAACPPPCKKKEMVPNPDIFLEIDQHALRAPKSARTSVQNLVSYLTQGAKTDLQKVRAFFKWMASNMTYDWKYMDVRITAEDVLHACEGVSKDYCTLFSELCRLANIRVKTLQGFVKGHNYRPGHQFNPGEDVMHAWNAIFIFGAWRLIDTTWGTGYLDHTGKFQRKMKEYFFLTDPEDLIWSHFPYSEMEDNYSSEFMFFRWQLLDKPITLEQFNTLPKVTPFFLQYNLKIRSCVQNPVLCKVQTEVKLGAHEPVRYKFKMYPAEELENSSFNKYVFCQLKEDRLIGSFVIIPPIEGRYYLKVYAKPENDTSEDASLHAVVIFLIECVRAKKYIQPYPLNEVPWGPTQSFFNFNMKLINQSGPTIVTWGGRRKLTLELNTPMIITPQMFDANGIELDLKGVLVQEDYDNRVTFTVLPYRVGLYKLIIFGMPKPKEKGKWKLPLLASFLVDCKLTKQKRIFNT</sequence>